<feature type="modified residue" description="4-aspartylphosphate" evidence="5">
    <location>
        <position position="53"/>
    </location>
</feature>
<evidence type="ECO:0000256" key="4">
    <source>
        <dbReference type="ARBA" id="ARBA00023163"/>
    </source>
</evidence>
<dbReference type="Proteomes" id="UP000284824">
    <property type="component" value="Unassembled WGS sequence"/>
</dbReference>
<dbReference type="PANTHER" id="PTHR43214:SF24">
    <property type="entry name" value="TRANSCRIPTIONAL REGULATORY PROTEIN NARL-RELATED"/>
    <property type="match status" value="1"/>
</dbReference>
<reference evidence="8 9" key="1">
    <citation type="submission" date="2019-01" db="EMBL/GenBank/DDBJ databases">
        <title>Sequencing the genomes of 1000 actinobacteria strains.</title>
        <authorList>
            <person name="Klenk H.-P."/>
        </authorList>
    </citation>
    <scope>NUCLEOTIDE SEQUENCE [LARGE SCALE GENOMIC DNA]</scope>
    <source>
        <strain evidence="8 9">DSM 43925</strain>
    </source>
</reference>
<gene>
    <name evidence="8" type="ORF">EDD27_9515</name>
</gene>
<evidence type="ECO:0000259" key="7">
    <source>
        <dbReference type="PROSITE" id="PS50110"/>
    </source>
</evidence>
<evidence type="ECO:0000256" key="1">
    <source>
        <dbReference type="ARBA" id="ARBA00022553"/>
    </source>
</evidence>
<evidence type="ECO:0000313" key="8">
    <source>
        <dbReference type="EMBL" id="RVX46623.1"/>
    </source>
</evidence>
<dbReference type="PROSITE" id="PS50043">
    <property type="entry name" value="HTH_LUXR_2"/>
    <property type="match status" value="1"/>
</dbReference>
<keyword evidence="9" id="KW-1185">Reference proteome</keyword>
<dbReference type="Pfam" id="PF00196">
    <property type="entry name" value="GerE"/>
    <property type="match status" value="1"/>
</dbReference>
<dbReference type="EMBL" id="SAUN01000001">
    <property type="protein sequence ID" value="RVX46623.1"/>
    <property type="molecule type" value="Genomic_DNA"/>
</dbReference>
<dbReference type="InterPro" id="IPR016032">
    <property type="entry name" value="Sig_transdc_resp-reg_C-effctor"/>
</dbReference>
<dbReference type="AlphaFoldDB" id="A0A438MLJ0"/>
<dbReference type="Gene3D" id="3.40.50.2300">
    <property type="match status" value="1"/>
</dbReference>
<evidence type="ECO:0000256" key="2">
    <source>
        <dbReference type="ARBA" id="ARBA00023015"/>
    </source>
</evidence>
<dbReference type="GO" id="GO:0000160">
    <property type="term" value="P:phosphorelay signal transduction system"/>
    <property type="evidence" value="ECO:0007669"/>
    <property type="project" value="InterPro"/>
</dbReference>
<evidence type="ECO:0000259" key="6">
    <source>
        <dbReference type="PROSITE" id="PS50043"/>
    </source>
</evidence>
<dbReference type="OrthoDB" id="9808843at2"/>
<keyword evidence="4" id="KW-0804">Transcription</keyword>
<dbReference type="Pfam" id="PF00072">
    <property type="entry name" value="Response_reg"/>
    <property type="match status" value="1"/>
</dbReference>
<dbReference type="CDD" id="cd06170">
    <property type="entry name" value="LuxR_C_like"/>
    <property type="match status" value="1"/>
</dbReference>
<evidence type="ECO:0000256" key="5">
    <source>
        <dbReference type="PROSITE-ProRule" id="PRU00169"/>
    </source>
</evidence>
<dbReference type="SMART" id="SM00421">
    <property type="entry name" value="HTH_LUXR"/>
    <property type="match status" value="1"/>
</dbReference>
<evidence type="ECO:0000313" key="9">
    <source>
        <dbReference type="Proteomes" id="UP000284824"/>
    </source>
</evidence>
<organism evidence="8 9">
    <name type="scientific">Nonomuraea polychroma</name>
    <dbReference type="NCBI Taxonomy" id="46176"/>
    <lineage>
        <taxon>Bacteria</taxon>
        <taxon>Bacillati</taxon>
        <taxon>Actinomycetota</taxon>
        <taxon>Actinomycetes</taxon>
        <taxon>Streptosporangiales</taxon>
        <taxon>Streptosporangiaceae</taxon>
        <taxon>Nonomuraea</taxon>
    </lineage>
</organism>
<comment type="caution">
    <text evidence="8">The sequence shown here is derived from an EMBL/GenBank/DDBJ whole genome shotgun (WGS) entry which is preliminary data.</text>
</comment>
<dbReference type="PANTHER" id="PTHR43214">
    <property type="entry name" value="TWO-COMPONENT RESPONSE REGULATOR"/>
    <property type="match status" value="1"/>
</dbReference>
<dbReference type="RefSeq" id="WP_127938946.1">
    <property type="nucleotide sequence ID" value="NZ_SAUN01000001.1"/>
</dbReference>
<feature type="domain" description="HTH luxR-type" evidence="6">
    <location>
        <begin position="145"/>
        <end position="210"/>
    </location>
</feature>
<keyword evidence="3" id="KW-0238">DNA-binding</keyword>
<dbReference type="PROSITE" id="PS50110">
    <property type="entry name" value="RESPONSE_REGULATORY"/>
    <property type="match status" value="1"/>
</dbReference>
<dbReference type="CDD" id="cd17535">
    <property type="entry name" value="REC_NarL-like"/>
    <property type="match status" value="1"/>
</dbReference>
<dbReference type="InterPro" id="IPR039420">
    <property type="entry name" value="WalR-like"/>
</dbReference>
<keyword evidence="2" id="KW-0805">Transcription regulation</keyword>
<evidence type="ECO:0000256" key="3">
    <source>
        <dbReference type="ARBA" id="ARBA00023125"/>
    </source>
</evidence>
<sequence length="219" mass="22829">MRVLIVDDHPMYREGLVATLSRQPGVTVVGEAGDGAEAVELAVRLAPDIVLMDLHMPVMNGVEATGRLMAELPGVAIVVLTMLESDDSLAAAVRAGARGYLLKGAGRAEIVRALEVCRDGGAYFGPNAARALAGLVGAESRRTVANPVLPELTEREVEILDLMARGLSNAAIASRLYVSDKTVRNYVSTVYGKLGVTDRAAAVARARDAGLGSGPPGAR</sequence>
<keyword evidence="1 5" id="KW-0597">Phosphoprotein</keyword>
<protein>
    <submittedName>
        <fullName evidence="8">LuxR family two component transcriptional regulator</fullName>
    </submittedName>
</protein>
<dbReference type="GO" id="GO:0003677">
    <property type="term" value="F:DNA binding"/>
    <property type="evidence" value="ECO:0007669"/>
    <property type="project" value="UniProtKB-KW"/>
</dbReference>
<dbReference type="SMART" id="SM00448">
    <property type="entry name" value="REC"/>
    <property type="match status" value="1"/>
</dbReference>
<feature type="domain" description="Response regulatory" evidence="7">
    <location>
        <begin position="2"/>
        <end position="118"/>
    </location>
</feature>
<dbReference type="SUPFAM" id="SSF52172">
    <property type="entry name" value="CheY-like"/>
    <property type="match status" value="1"/>
</dbReference>
<name>A0A438MLJ0_9ACTN</name>
<dbReference type="PRINTS" id="PR00038">
    <property type="entry name" value="HTHLUXR"/>
</dbReference>
<accession>A0A438MLJ0</accession>
<dbReference type="InterPro" id="IPR058245">
    <property type="entry name" value="NreC/VraR/RcsB-like_REC"/>
</dbReference>
<proteinExistence type="predicted"/>
<dbReference type="InterPro" id="IPR001789">
    <property type="entry name" value="Sig_transdc_resp-reg_receiver"/>
</dbReference>
<dbReference type="InterPro" id="IPR000792">
    <property type="entry name" value="Tscrpt_reg_LuxR_C"/>
</dbReference>
<dbReference type="SUPFAM" id="SSF46894">
    <property type="entry name" value="C-terminal effector domain of the bipartite response regulators"/>
    <property type="match status" value="1"/>
</dbReference>
<dbReference type="GO" id="GO:0006355">
    <property type="term" value="P:regulation of DNA-templated transcription"/>
    <property type="evidence" value="ECO:0007669"/>
    <property type="project" value="InterPro"/>
</dbReference>
<dbReference type="InterPro" id="IPR011006">
    <property type="entry name" value="CheY-like_superfamily"/>
</dbReference>